<dbReference type="InterPro" id="IPR050097">
    <property type="entry name" value="Ferredoxin-NADP_redctase_2"/>
</dbReference>
<dbReference type="Gene3D" id="3.40.30.10">
    <property type="entry name" value="Glutaredoxin"/>
    <property type="match status" value="1"/>
</dbReference>
<dbReference type="Gene3D" id="3.50.50.60">
    <property type="entry name" value="FAD/NAD(P)-binding domain"/>
    <property type="match status" value="2"/>
</dbReference>
<sequence>MNLPILFCIDDDAQVLRALSRDLKSRYRDRYKVVSTTLVQEGLDSLLALKNMGETVAVFISDQRMPQLEGVEFLEQAMKFYPEAKRVLLTAYSDTDAAIRAINNVQLDYYLVKPWDPPEERLYPVIDDLLEDWQETYHPDFKGIKVIGYQYSQNSHEIKDFLAGNLVPYQWLDIQIADEAEELLKLNSLSNKDLPVIFLEDGSYLINPGIVEIAHSIGLNPQLKKQDVYDVVIIGAGPAGLAAGVYGASEGLKTLLIERRAPGGQAGTSSRIENYLGFPTGLSGAELTRRAITQATRLGTEFLSPQSVKSIVQIDGYKRIILDNDEEIVTRSVVITTGVDYRKLETKGVSDFTGAGIYYGAAMTEATACKGKEVYIVGGGNSAGQSAMNLSKFALNVYILIRKEDLSSTMSAYLIDQINATENIHIISKTEIVEARGSGNLEQLDIICLDSNEVETKNADALYIFIGAKPFTDWIQLDIIKDGKGFIETGRELTSYANFNKVWKQNRDPYLLETSCPGIFAAGDVRAGAMNRVASAVGEGSMAISFVHKYLAEVK</sequence>
<dbReference type="InterPro" id="IPR001789">
    <property type="entry name" value="Sig_transdc_resp-reg_receiver"/>
</dbReference>
<evidence type="ECO:0000256" key="1">
    <source>
        <dbReference type="ARBA" id="ARBA00022630"/>
    </source>
</evidence>
<dbReference type="Pfam" id="PF07992">
    <property type="entry name" value="Pyr_redox_2"/>
    <property type="match status" value="1"/>
</dbReference>
<accession>R9GRE6</accession>
<dbReference type="Proteomes" id="UP000014174">
    <property type="component" value="Unassembled WGS sequence"/>
</dbReference>
<dbReference type="SUPFAM" id="SSF51905">
    <property type="entry name" value="FAD/NAD(P)-binding domain"/>
    <property type="match status" value="1"/>
</dbReference>
<dbReference type="PATRIC" id="fig|1150600.3.peg.2501"/>
<dbReference type="PANTHER" id="PTHR48105">
    <property type="entry name" value="THIOREDOXIN REDUCTASE 1-RELATED-RELATED"/>
    <property type="match status" value="1"/>
</dbReference>
<evidence type="ECO:0000313" key="6">
    <source>
        <dbReference type="Proteomes" id="UP000014174"/>
    </source>
</evidence>
<dbReference type="SUPFAM" id="SSF52172">
    <property type="entry name" value="CheY-like"/>
    <property type="match status" value="1"/>
</dbReference>
<dbReference type="PRINTS" id="PR00469">
    <property type="entry name" value="PNDRDTASEII"/>
</dbReference>
<keyword evidence="6" id="KW-1185">Reference proteome</keyword>
<dbReference type="EMBL" id="AQPN01000090">
    <property type="protein sequence ID" value="EOR94286.1"/>
    <property type="molecule type" value="Genomic_DNA"/>
</dbReference>
<evidence type="ECO:0000259" key="4">
    <source>
        <dbReference type="PROSITE" id="PS50110"/>
    </source>
</evidence>
<keyword evidence="1" id="KW-0285">Flavoprotein</keyword>
<keyword evidence="3" id="KW-0597">Phosphoprotein</keyword>
<dbReference type="Gene3D" id="3.40.50.2300">
    <property type="match status" value="1"/>
</dbReference>
<dbReference type="AlphaFoldDB" id="R9GRE6"/>
<dbReference type="EC" id="1.8.1.9" evidence="5"/>
<keyword evidence="2 5" id="KW-0560">Oxidoreductase</keyword>
<dbReference type="eggNOG" id="COG0492">
    <property type="taxonomic scope" value="Bacteria"/>
</dbReference>
<dbReference type="GO" id="GO:0000160">
    <property type="term" value="P:phosphorelay signal transduction system"/>
    <property type="evidence" value="ECO:0007669"/>
    <property type="project" value="InterPro"/>
</dbReference>
<dbReference type="InterPro" id="IPR011006">
    <property type="entry name" value="CheY-like_superfamily"/>
</dbReference>
<evidence type="ECO:0000313" key="5">
    <source>
        <dbReference type="EMBL" id="EOR94286.1"/>
    </source>
</evidence>
<dbReference type="STRING" id="1150600.ADIARSV_2527"/>
<evidence type="ECO:0000256" key="3">
    <source>
        <dbReference type="PROSITE-ProRule" id="PRU00169"/>
    </source>
</evidence>
<dbReference type="InterPro" id="IPR023753">
    <property type="entry name" value="FAD/NAD-binding_dom"/>
</dbReference>
<dbReference type="PROSITE" id="PS50110">
    <property type="entry name" value="RESPONSE_REGULATORY"/>
    <property type="match status" value="1"/>
</dbReference>
<protein>
    <submittedName>
        <fullName evidence="5">Thioredoxin reductase</fullName>
        <ecNumber evidence="5">1.8.1.9</ecNumber>
    </submittedName>
</protein>
<feature type="modified residue" description="4-aspartylphosphate" evidence="3">
    <location>
        <position position="62"/>
    </location>
</feature>
<dbReference type="OrthoDB" id="109585at2"/>
<dbReference type="RefSeq" id="WP_016195758.1">
    <property type="nucleotide sequence ID" value="NZ_AQPN01000090.1"/>
</dbReference>
<proteinExistence type="predicted"/>
<name>R9GRE6_9SPHI</name>
<comment type="caution">
    <text evidence="5">The sequence shown here is derived from an EMBL/GenBank/DDBJ whole genome shotgun (WGS) entry which is preliminary data.</text>
</comment>
<reference evidence="5 6" key="1">
    <citation type="journal article" date="2013" name="Genome Announc.">
        <title>Draft Genome Sequence of Arcticibacter svalbardensis Strain MN12-7T, a Member of the Family Sphingobacteriaceae Isolated from an Arctic Soil Sample.</title>
        <authorList>
            <person name="Shivaji S."/>
            <person name="Ara S."/>
            <person name="Prasad S."/>
            <person name="Manasa B.P."/>
            <person name="Begum Z."/>
            <person name="Singh A."/>
            <person name="Kumar Pinnaka A."/>
        </authorList>
    </citation>
    <scope>NUCLEOTIDE SEQUENCE [LARGE SCALE GENOMIC DNA]</scope>
    <source>
        <strain evidence="5 6">MN12-7</strain>
    </source>
</reference>
<dbReference type="PRINTS" id="PR00368">
    <property type="entry name" value="FADPNR"/>
</dbReference>
<feature type="domain" description="Response regulatory" evidence="4">
    <location>
        <begin position="5"/>
        <end position="128"/>
    </location>
</feature>
<evidence type="ECO:0000256" key="2">
    <source>
        <dbReference type="ARBA" id="ARBA00023002"/>
    </source>
</evidence>
<dbReference type="eggNOG" id="COG3437">
    <property type="taxonomic scope" value="Bacteria"/>
</dbReference>
<organism evidence="5 6">
    <name type="scientific">Arcticibacter svalbardensis MN12-7</name>
    <dbReference type="NCBI Taxonomy" id="1150600"/>
    <lineage>
        <taxon>Bacteria</taxon>
        <taxon>Pseudomonadati</taxon>
        <taxon>Bacteroidota</taxon>
        <taxon>Sphingobacteriia</taxon>
        <taxon>Sphingobacteriales</taxon>
        <taxon>Sphingobacteriaceae</taxon>
        <taxon>Arcticibacter</taxon>
    </lineage>
</organism>
<dbReference type="Pfam" id="PF00072">
    <property type="entry name" value="Response_reg"/>
    <property type="match status" value="1"/>
</dbReference>
<dbReference type="InterPro" id="IPR036188">
    <property type="entry name" value="FAD/NAD-bd_sf"/>
</dbReference>
<dbReference type="SMART" id="SM00448">
    <property type="entry name" value="REC"/>
    <property type="match status" value="1"/>
</dbReference>
<dbReference type="GO" id="GO:0004791">
    <property type="term" value="F:thioredoxin-disulfide reductase (NADPH) activity"/>
    <property type="evidence" value="ECO:0007669"/>
    <property type="project" value="UniProtKB-EC"/>
</dbReference>
<gene>
    <name evidence="5" type="ORF">ADIARSV_2527</name>
</gene>